<organism evidence="1">
    <name type="scientific">Spironucleus salmonicida</name>
    <dbReference type="NCBI Taxonomy" id="348837"/>
    <lineage>
        <taxon>Eukaryota</taxon>
        <taxon>Metamonada</taxon>
        <taxon>Diplomonadida</taxon>
        <taxon>Hexamitidae</taxon>
        <taxon>Hexamitinae</taxon>
        <taxon>Spironucleus</taxon>
    </lineage>
</organism>
<dbReference type="EMBL" id="AUWU02000003">
    <property type="protein sequence ID" value="KAH0574820.1"/>
    <property type="molecule type" value="Genomic_DNA"/>
</dbReference>
<reference evidence="2" key="2">
    <citation type="submission" date="2020-12" db="EMBL/GenBank/DDBJ databases">
        <title>New Spironucleus salmonicida genome in near-complete chromosomes.</title>
        <authorList>
            <person name="Xu F."/>
            <person name="Kurt Z."/>
            <person name="Jimenez-Gonzalez A."/>
            <person name="Astvaldsson A."/>
            <person name="Andersson J.O."/>
            <person name="Svard S.G."/>
        </authorList>
    </citation>
    <scope>NUCLEOTIDE SEQUENCE</scope>
    <source>
        <strain evidence="2">ATCC 50377</strain>
    </source>
</reference>
<name>V6LMY1_9EUKA</name>
<evidence type="ECO:0000313" key="1">
    <source>
        <dbReference type="EMBL" id="EST42074.1"/>
    </source>
</evidence>
<dbReference type="EMBL" id="KI546166">
    <property type="protein sequence ID" value="EST42074.1"/>
    <property type="molecule type" value="Genomic_DNA"/>
</dbReference>
<accession>V6LMY1</accession>
<evidence type="ECO:0000313" key="2">
    <source>
        <dbReference type="EMBL" id="KAH0574820.1"/>
    </source>
</evidence>
<sequence>MSANSFSNHTGQLRKNLPKFVKNYCSNYYISGMRTNVQMQGYALTNFSGTEQEGSFSNNKSDNMTPVILDSYQSFEKHDEVSILSAQNEVLISTPTKQIYINAQEQLEKINDKLNSYNSNAPIVSLDGQTPQTSQLDKSNVVIKSTSVQNLYNQVFNASKIKHLKKNNELHPDFTKTLNPQKLTEEQLLVQLLAKYEPDLLHALQRHRKQRRTRVDENGNLISQETSMTNMTCMAETPSQFMGKLKRNYQHKVDESIKQQTIIDKHHYLKNKIRALQAEIDSGKVKVINARTQLEQVSVVLGEQLAMNEKHEENLCDMKISQAERMGF</sequence>
<dbReference type="Proteomes" id="UP000018208">
    <property type="component" value="Unassembled WGS sequence"/>
</dbReference>
<evidence type="ECO:0000313" key="3">
    <source>
        <dbReference type="Proteomes" id="UP000018208"/>
    </source>
</evidence>
<dbReference type="AlphaFoldDB" id="V6LMY1"/>
<gene>
    <name evidence="1" type="ORF">SS50377_18381</name>
    <name evidence="2" type="ORF">SS50377_22435</name>
</gene>
<proteinExistence type="predicted"/>
<reference evidence="1 2" key="1">
    <citation type="journal article" date="2014" name="PLoS Genet.">
        <title>The Genome of Spironucleus salmonicida Highlights a Fish Pathogen Adapted to Fluctuating Environments.</title>
        <authorList>
            <person name="Xu F."/>
            <person name="Jerlstrom-Hultqvist J."/>
            <person name="Einarsson E."/>
            <person name="Astvaldsson A."/>
            <person name="Svard S.G."/>
            <person name="Andersson J.O."/>
        </authorList>
    </citation>
    <scope>NUCLEOTIDE SEQUENCE</scope>
    <source>
        <strain evidence="2">ATCC 50377</strain>
    </source>
</reference>
<dbReference type="VEuPathDB" id="GiardiaDB:SS50377_22435"/>
<protein>
    <submittedName>
        <fullName evidence="1">Uncharacterized protein</fullName>
    </submittedName>
</protein>
<keyword evidence="3" id="KW-1185">Reference proteome</keyword>